<organism evidence="3 4">
    <name type="scientific">Halorhabdus utahensis (strain DSM 12940 / JCM 11049 / AX-2)</name>
    <dbReference type="NCBI Taxonomy" id="519442"/>
    <lineage>
        <taxon>Archaea</taxon>
        <taxon>Methanobacteriati</taxon>
        <taxon>Methanobacteriota</taxon>
        <taxon>Stenosarchaea group</taxon>
        <taxon>Halobacteria</taxon>
        <taxon>Halobacteriales</taxon>
        <taxon>Haloarculaceae</taxon>
        <taxon>Halorhabdus</taxon>
    </lineage>
</organism>
<proteinExistence type="predicted"/>
<dbReference type="KEGG" id="hut:Huta_1634"/>
<evidence type="ECO:0000313" key="3">
    <source>
        <dbReference type="EMBL" id="ACV11808.1"/>
    </source>
</evidence>
<name>C7NQ64_HALUD</name>
<keyword evidence="2" id="KW-0812">Transmembrane</keyword>
<dbReference type="Proteomes" id="UP000002071">
    <property type="component" value="Chromosome"/>
</dbReference>
<keyword evidence="2" id="KW-1133">Transmembrane helix</keyword>
<dbReference type="EMBL" id="CP001687">
    <property type="protein sequence ID" value="ACV11808.1"/>
    <property type="molecule type" value="Genomic_DNA"/>
</dbReference>
<reference evidence="3 4" key="1">
    <citation type="journal article" date="2009" name="Stand. Genomic Sci.">
        <title>Complete genome sequence of Halorhabdus utahensis type strain (AX-2).</title>
        <authorList>
            <person name="Anderson I."/>
            <person name="Tindall B.J."/>
            <person name="Pomrenke H."/>
            <person name="Goker M."/>
            <person name="Lapidus A."/>
            <person name="Nolan M."/>
            <person name="Copeland A."/>
            <person name="Glavina Del Rio T."/>
            <person name="Chen F."/>
            <person name="Tice H."/>
            <person name="Cheng J.F."/>
            <person name="Lucas S."/>
            <person name="Chertkov O."/>
            <person name="Bruce D."/>
            <person name="Brettin T."/>
            <person name="Detter J.C."/>
            <person name="Han C."/>
            <person name="Goodwin L."/>
            <person name="Land M."/>
            <person name="Hauser L."/>
            <person name="Chang Y.J."/>
            <person name="Jeffries C.D."/>
            <person name="Pitluck S."/>
            <person name="Pati A."/>
            <person name="Mavromatis K."/>
            <person name="Ivanova N."/>
            <person name="Ovchinnikova G."/>
            <person name="Chen A."/>
            <person name="Palaniappan K."/>
            <person name="Chain P."/>
            <person name="Rohde M."/>
            <person name="Bristow J."/>
            <person name="Eisen J.A."/>
            <person name="Markowitz V."/>
            <person name="Hugenholtz P."/>
            <person name="Kyrpides N.C."/>
            <person name="Klenk H.P."/>
        </authorList>
    </citation>
    <scope>NUCLEOTIDE SEQUENCE [LARGE SCALE GENOMIC DNA]</scope>
    <source>
        <strain evidence="4">DSM 12940 / JCM 11049 / AX-2</strain>
    </source>
</reference>
<dbReference type="HOGENOM" id="CLU_2379346_0_0_2"/>
<evidence type="ECO:0000313" key="4">
    <source>
        <dbReference type="Proteomes" id="UP000002071"/>
    </source>
</evidence>
<dbReference type="AlphaFoldDB" id="C7NQ64"/>
<dbReference type="GeneID" id="8383913"/>
<evidence type="ECO:0000256" key="1">
    <source>
        <dbReference type="SAM" id="MobiDB-lite"/>
    </source>
</evidence>
<gene>
    <name evidence="3" type="ordered locus">Huta_1634</name>
</gene>
<dbReference type="eggNOG" id="ENOG502N5CY">
    <property type="taxonomic scope" value="Archaea"/>
</dbReference>
<evidence type="ECO:0000256" key="2">
    <source>
        <dbReference type="SAM" id="Phobius"/>
    </source>
</evidence>
<protein>
    <submittedName>
        <fullName evidence="3">Uncharacterized protein</fullName>
    </submittedName>
</protein>
<keyword evidence="2" id="KW-0472">Membrane</keyword>
<keyword evidence="4" id="KW-1185">Reference proteome</keyword>
<feature type="transmembrane region" description="Helical" evidence="2">
    <location>
        <begin position="44"/>
        <end position="66"/>
    </location>
</feature>
<accession>C7NQ64</accession>
<dbReference type="RefSeq" id="WP_015789381.1">
    <property type="nucleotide sequence ID" value="NC_013158.1"/>
</dbReference>
<sequence length="94" mass="10250">MSSYSPPEEEETDHQFEPAQKTTDAIDEHGGTGWVSIQLDQSNYGLILLAVFGLSIPAGLLTVGLLEIFVPEYQDFAGELLEWIGELVEGILGI</sequence>
<feature type="region of interest" description="Disordered" evidence="1">
    <location>
        <begin position="1"/>
        <end position="23"/>
    </location>
</feature>